<reference evidence="2" key="1">
    <citation type="submission" date="2022-12" db="EMBL/GenBank/DDBJ databases">
        <authorList>
            <person name="Petersen C."/>
        </authorList>
    </citation>
    <scope>NUCLEOTIDE SEQUENCE</scope>
    <source>
        <strain evidence="2">IBT 29677</strain>
    </source>
</reference>
<dbReference type="Proteomes" id="UP001147747">
    <property type="component" value="Unassembled WGS sequence"/>
</dbReference>
<organism evidence="2 3">
    <name type="scientific">Penicillium cosmopolitanum</name>
    <dbReference type="NCBI Taxonomy" id="1131564"/>
    <lineage>
        <taxon>Eukaryota</taxon>
        <taxon>Fungi</taxon>
        <taxon>Dikarya</taxon>
        <taxon>Ascomycota</taxon>
        <taxon>Pezizomycotina</taxon>
        <taxon>Eurotiomycetes</taxon>
        <taxon>Eurotiomycetidae</taxon>
        <taxon>Eurotiales</taxon>
        <taxon>Aspergillaceae</taxon>
        <taxon>Penicillium</taxon>
    </lineage>
</organism>
<sequence length="133" mass="14448">MNLRWQLGVASKGNLAGFSYPAPTAVTASFDMQDQNVCKKRRWRGKTSKATGDRHFRFVEGNLGDKLGCKSKTAPKPKSFPSKSGRAKRREENPDFQPTFESPGVSPVSLSFLTSPDANEVVVDANPDCGKGA</sequence>
<feature type="region of interest" description="Disordered" evidence="1">
    <location>
        <begin position="67"/>
        <end position="107"/>
    </location>
</feature>
<proteinExistence type="predicted"/>
<dbReference type="EMBL" id="JAPZBU010000008">
    <property type="protein sequence ID" value="KAJ5391905.1"/>
    <property type="molecule type" value="Genomic_DNA"/>
</dbReference>
<keyword evidence="3" id="KW-1185">Reference proteome</keyword>
<evidence type="ECO:0000313" key="2">
    <source>
        <dbReference type="EMBL" id="KAJ5391905.1"/>
    </source>
</evidence>
<comment type="caution">
    <text evidence="2">The sequence shown here is derived from an EMBL/GenBank/DDBJ whole genome shotgun (WGS) entry which is preliminary data.</text>
</comment>
<dbReference type="AlphaFoldDB" id="A0A9W9VZA7"/>
<evidence type="ECO:0000256" key="1">
    <source>
        <dbReference type="SAM" id="MobiDB-lite"/>
    </source>
</evidence>
<dbReference type="GeneID" id="81371012"/>
<name>A0A9W9VZA7_9EURO</name>
<dbReference type="OrthoDB" id="10296529at2759"/>
<gene>
    <name evidence="2" type="ORF">N7509_007395</name>
</gene>
<protein>
    <submittedName>
        <fullName evidence="2">Uncharacterized protein</fullName>
    </submittedName>
</protein>
<accession>A0A9W9VZA7</accession>
<reference evidence="2" key="2">
    <citation type="journal article" date="2023" name="IMA Fungus">
        <title>Comparative genomic study of the Penicillium genus elucidates a diverse pangenome and 15 lateral gene transfer events.</title>
        <authorList>
            <person name="Petersen C."/>
            <person name="Sorensen T."/>
            <person name="Nielsen M.R."/>
            <person name="Sondergaard T.E."/>
            <person name="Sorensen J.L."/>
            <person name="Fitzpatrick D.A."/>
            <person name="Frisvad J.C."/>
            <person name="Nielsen K.L."/>
        </authorList>
    </citation>
    <scope>NUCLEOTIDE SEQUENCE</scope>
    <source>
        <strain evidence="2">IBT 29677</strain>
    </source>
</reference>
<dbReference type="RefSeq" id="XP_056487583.1">
    <property type="nucleotide sequence ID" value="XM_056632032.1"/>
</dbReference>
<evidence type="ECO:0000313" key="3">
    <source>
        <dbReference type="Proteomes" id="UP001147747"/>
    </source>
</evidence>